<accession>A0A0K0Y2I7</accession>
<keyword evidence="5" id="KW-1185">Reference proteome</keyword>
<dbReference type="PANTHER" id="PTHR42756:SF1">
    <property type="entry name" value="TRANSCRIPTIONAL REPRESSOR OF EMRAB OPERON"/>
    <property type="match status" value="1"/>
</dbReference>
<evidence type="ECO:0000256" key="3">
    <source>
        <dbReference type="ARBA" id="ARBA00023163"/>
    </source>
</evidence>
<name>A0A0K0Y2I7_9RHOB</name>
<dbReference type="KEGG" id="otm:OSB_05880"/>
<dbReference type="EMBL" id="CP012160">
    <property type="protein sequence ID" value="AKS45149.1"/>
    <property type="molecule type" value="Genomic_DNA"/>
</dbReference>
<evidence type="ECO:0000256" key="2">
    <source>
        <dbReference type="ARBA" id="ARBA00023125"/>
    </source>
</evidence>
<proteinExistence type="predicted"/>
<dbReference type="InterPro" id="IPR036390">
    <property type="entry name" value="WH_DNA-bd_sf"/>
</dbReference>
<organism evidence="4 5">
    <name type="scientific">Octadecabacter temperatus</name>
    <dbReference type="NCBI Taxonomy" id="1458307"/>
    <lineage>
        <taxon>Bacteria</taxon>
        <taxon>Pseudomonadati</taxon>
        <taxon>Pseudomonadota</taxon>
        <taxon>Alphaproteobacteria</taxon>
        <taxon>Rhodobacterales</taxon>
        <taxon>Roseobacteraceae</taxon>
        <taxon>Octadecabacter</taxon>
    </lineage>
</organism>
<dbReference type="STRING" id="1458307.OSB_05880"/>
<dbReference type="AlphaFoldDB" id="A0A0K0Y2I7"/>
<dbReference type="GO" id="GO:0003677">
    <property type="term" value="F:DNA binding"/>
    <property type="evidence" value="ECO:0007669"/>
    <property type="project" value="UniProtKB-KW"/>
</dbReference>
<dbReference type="RefSeq" id="WP_049833569.1">
    <property type="nucleotide sequence ID" value="NZ_CP012160.1"/>
</dbReference>
<dbReference type="GO" id="GO:0003700">
    <property type="term" value="F:DNA-binding transcription factor activity"/>
    <property type="evidence" value="ECO:0007669"/>
    <property type="project" value="InterPro"/>
</dbReference>
<dbReference type="InterPro" id="IPR000835">
    <property type="entry name" value="HTH_MarR-typ"/>
</dbReference>
<dbReference type="SMART" id="SM00347">
    <property type="entry name" value="HTH_MARR"/>
    <property type="match status" value="1"/>
</dbReference>
<keyword evidence="3" id="KW-0804">Transcription</keyword>
<keyword evidence="2" id="KW-0238">DNA-binding</keyword>
<dbReference type="OrthoDB" id="9814496at2"/>
<dbReference type="PANTHER" id="PTHR42756">
    <property type="entry name" value="TRANSCRIPTIONAL REGULATOR, MARR"/>
    <property type="match status" value="1"/>
</dbReference>
<protein>
    <submittedName>
        <fullName evidence="4">HTH-type transcriptional repressor NicR</fullName>
    </submittedName>
</protein>
<gene>
    <name evidence="4" type="primary">nicR</name>
    <name evidence="4" type="ORF">OSB_05880</name>
</gene>
<keyword evidence="1" id="KW-0805">Transcription regulation</keyword>
<dbReference type="PATRIC" id="fig|1458307.3.peg.593"/>
<dbReference type="Pfam" id="PF01047">
    <property type="entry name" value="MarR"/>
    <property type="match status" value="1"/>
</dbReference>
<evidence type="ECO:0000256" key="1">
    <source>
        <dbReference type="ARBA" id="ARBA00023015"/>
    </source>
</evidence>
<evidence type="ECO:0000313" key="4">
    <source>
        <dbReference type="EMBL" id="AKS45149.1"/>
    </source>
</evidence>
<dbReference type="Proteomes" id="UP000067444">
    <property type="component" value="Chromosome"/>
</dbReference>
<dbReference type="PRINTS" id="PR00598">
    <property type="entry name" value="HTHMARR"/>
</dbReference>
<dbReference type="Gene3D" id="1.10.10.10">
    <property type="entry name" value="Winged helix-like DNA-binding domain superfamily/Winged helix DNA-binding domain"/>
    <property type="match status" value="1"/>
</dbReference>
<dbReference type="InterPro" id="IPR036388">
    <property type="entry name" value="WH-like_DNA-bd_sf"/>
</dbReference>
<reference evidence="4 5" key="1">
    <citation type="journal article" date="2015" name="Genome Announc.">
        <title>Closed Genome Sequence of Octadecabacter temperatus SB1, the First Mesophilic Species of the Genus Octadecabacter.</title>
        <authorList>
            <person name="Voget S."/>
            <person name="Billerbeck S."/>
            <person name="Simon M."/>
            <person name="Daniel R."/>
        </authorList>
    </citation>
    <scope>NUCLEOTIDE SEQUENCE [LARGE SCALE GENOMIC DNA]</scope>
    <source>
        <strain evidence="4 5">SB1</strain>
    </source>
</reference>
<sequence>MTTDQEDEIYQLDEQVGFLLRLASQRHAVIFQNHIKENLTGTQFSTLMRLAEHGRVTQNHLGRLASMDIATTKGVVDRLRVKGLVKSEPDKTDKRRSVISLTDKGSALSTKLKHHGKDITAETLSPISAREQDILIGMLKKIS</sequence>
<evidence type="ECO:0000313" key="5">
    <source>
        <dbReference type="Proteomes" id="UP000067444"/>
    </source>
</evidence>
<dbReference type="PROSITE" id="PS50995">
    <property type="entry name" value="HTH_MARR_2"/>
    <property type="match status" value="1"/>
</dbReference>
<dbReference type="SUPFAM" id="SSF46785">
    <property type="entry name" value="Winged helix' DNA-binding domain"/>
    <property type="match status" value="1"/>
</dbReference>